<name>A0A7C9D3A6_OPUST</name>
<feature type="region of interest" description="Disordered" evidence="1">
    <location>
        <begin position="48"/>
        <end position="72"/>
    </location>
</feature>
<sequence length="140" mass="15194">MSGPDVEAGSWFASSDLSTSLIGPGKHLKGNIASPDLPLLLSLGRDEGKTAGRERRGHGRRETYGGVDKPSDMDMAVSISKKQLSFNLTDAQNVLGSRSIDRERAAGGGRGRRTCVTNRAQKFLFSLLFSFFLFFEPSVK</sequence>
<evidence type="ECO:0000313" key="2">
    <source>
        <dbReference type="EMBL" id="MBA4629604.1"/>
    </source>
</evidence>
<reference evidence="2" key="2">
    <citation type="submission" date="2020-07" db="EMBL/GenBank/DDBJ databases">
        <authorList>
            <person name="Vera ALvarez R."/>
            <person name="Arias-Moreno D.M."/>
            <person name="Jimenez-Jacinto V."/>
            <person name="Jimenez-Bremont J.F."/>
            <person name="Swaminathan K."/>
            <person name="Moose S.P."/>
            <person name="Guerrero-Gonzalez M.L."/>
            <person name="Marino-Ramirez L."/>
            <person name="Landsman D."/>
            <person name="Rodriguez-Kessler M."/>
            <person name="Delgado-Sanchez P."/>
        </authorList>
    </citation>
    <scope>NUCLEOTIDE SEQUENCE</scope>
    <source>
        <tissue evidence="2">Cladode</tissue>
    </source>
</reference>
<dbReference type="EMBL" id="GISG01070193">
    <property type="protein sequence ID" value="MBA4629604.1"/>
    <property type="molecule type" value="Transcribed_RNA"/>
</dbReference>
<accession>A0A7C9D3A6</accession>
<evidence type="ECO:0000256" key="1">
    <source>
        <dbReference type="SAM" id="MobiDB-lite"/>
    </source>
</evidence>
<protein>
    <submittedName>
        <fullName evidence="2">Uncharacterized protein</fullName>
    </submittedName>
</protein>
<proteinExistence type="predicted"/>
<reference evidence="2" key="1">
    <citation type="journal article" date="2013" name="J. Plant Res.">
        <title>Effect of fungi and light on seed germination of three Opuntia species from semiarid lands of central Mexico.</title>
        <authorList>
            <person name="Delgado-Sanchez P."/>
            <person name="Jimenez-Bremont J.F."/>
            <person name="Guerrero-Gonzalez Mde L."/>
            <person name="Flores J."/>
        </authorList>
    </citation>
    <scope>NUCLEOTIDE SEQUENCE</scope>
    <source>
        <tissue evidence="2">Cladode</tissue>
    </source>
</reference>
<dbReference type="AlphaFoldDB" id="A0A7C9D3A6"/>
<organism evidence="2">
    <name type="scientific">Opuntia streptacantha</name>
    <name type="common">Prickly pear cactus</name>
    <name type="synonym">Opuntia cardona</name>
    <dbReference type="NCBI Taxonomy" id="393608"/>
    <lineage>
        <taxon>Eukaryota</taxon>
        <taxon>Viridiplantae</taxon>
        <taxon>Streptophyta</taxon>
        <taxon>Embryophyta</taxon>
        <taxon>Tracheophyta</taxon>
        <taxon>Spermatophyta</taxon>
        <taxon>Magnoliopsida</taxon>
        <taxon>eudicotyledons</taxon>
        <taxon>Gunneridae</taxon>
        <taxon>Pentapetalae</taxon>
        <taxon>Caryophyllales</taxon>
        <taxon>Cactineae</taxon>
        <taxon>Cactaceae</taxon>
        <taxon>Opuntioideae</taxon>
        <taxon>Opuntia</taxon>
    </lineage>
</organism>